<evidence type="ECO:0000313" key="4">
    <source>
        <dbReference type="Proteomes" id="UP000570474"/>
    </source>
</evidence>
<protein>
    <submittedName>
        <fullName evidence="3">M1 family metallopeptidase</fullName>
    </submittedName>
</protein>
<dbReference type="InterPro" id="IPR027268">
    <property type="entry name" value="Peptidase_M4/M1_CTD_sf"/>
</dbReference>
<dbReference type="GO" id="GO:0008237">
    <property type="term" value="F:metallopeptidase activity"/>
    <property type="evidence" value="ECO:0007669"/>
    <property type="project" value="InterPro"/>
</dbReference>
<name>A0A847S0R1_9BACT</name>
<dbReference type="GO" id="GO:0008270">
    <property type="term" value="F:zinc ion binding"/>
    <property type="evidence" value="ECO:0007669"/>
    <property type="project" value="InterPro"/>
</dbReference>
<gene>
    <name evidence="3" type="ORF">HGH92_29910</name>
</gene>
<evidence type="ECO:0000313" key="3">
    <source>
        <dbReference type="EMBL" id="NLR68556.1"/>
    </source>
</evidence>
<dbReference type="Pfam" id="PF01433">
    <property type="entry name" value="Peptidase_M1"/>
    <property type="match status" value="1"/>
</dbReference>
<evidence type="ECO:0000259" key="2">
    <source>
        <dbReference type="Pfam" id="PF01433"/>
    </source>
</evidence>
<sequence length="873" mass="96877">MTLRKIYSLASLLLCGMAQPCLAQNTPVSRYDHHEAFSPLFYPSNGNEYRSAGGQPGPKYWQNAADYKITVALDTLQHRISGSVLITYKNNSPDHLPFLWLQMDQNVYREDSRGTATVAATGDRFANRTFTKGFELKSVDVVSNGKSSAAKYLVDDTRMQVRLSDALKPGGNLQLKIDYSYTIPEYGTDRTGRLNTRHGWIYEIAQWYPRMAVYDDVLGWNNIPYLGASEFYLEYGNFDYTITAPANMVVVGSGALVNEAQVLNSTEAARIAKARNSDATVMIRDTTEFHNAAVKGNRTWHFVCKESRDVAWAASGAFIWDAARMNLPGGKTALAQSVYPAESAAPNAWRRSTEFVKGCIEHYSSQWYPYTYPVATNVAGIVGGMEYPGIVFCSAKSTKGGLWGVTSHEFGHNWFPMIVGSNERKYAWMDEGFNTFINGIAAASFNKGEFNTEQSGQRAAASMFGSNAEAIMNTPDVIGLRYNGVAAYFKPAMGLKLLRDQILGHERFDYAFREYIKRWAFKHPTPWDFFRSIENAAGEDLAWFWRGWFFNIWKLDQAVKSVTYVGSDPAKGAIITLQNLEQLPMPVVMTVRTESGRVDTVRLPVEIWQRGATWAYHHPSKEKLVSVIIDPKGDMPDINPSNNSWKAETGKPVPAGTTAATVLKGYVNAIGGSEKLKGVKDLSIEAQGETQGTEVELKSLYKVPGKIWQAVTIPAINGVAYKVAVNGDSARMWQMGREIPLGPSEKIMLKEKNQLFPELSWLETPDNVKVELAPQTETVNDEDVYVLTIATANGSLQKNYYSAKTGLKVRTLLLSGQEGSPASNAVTDYLEYRNVNGVQIPSRFRTTAGGFDTNVKVVKAAINSNLSDDVFTK</sequence>
<comment type="caution">
    <text evidence="3">The sequence shown here is derived from an EMBL/GenBank/DDBJ whole genome shotgun (WGS) entry which is preliminary data.</text>
</comment>
<feature type="domain" description="Peptidase M1 membrane alanine aminopeptidase" evidence="2">
    <location>
        <begin position="397"/>
        <end position="548"/>
    </location>
</feature>
<accession>A0A847S0R1</accession>
<feature type="signal peptide" evidence="1">
    <location>
        <begin position="1"/>
        <end position="23"/>
    </location>
</feature>
<feature type="chain" id="PRO_5032472216" evidence="1">
    <location>
        <begin position="24"/>
        <end position="873"/>
    </location>
</feature>
<evidence type="ECO:0000256" key="1">
    <source>
        <dbReference type="SAM" id="SignalP"/>
    </source>
</evidence>
<keyword evidence="1" id="KW-0732">Signal</keyword>
<proteinExistence type="predicted"/>
<dbReference type="SUPFAM" id="SSF55486">
    <property type="entry name" value="Metalloproteases ('zincins'), catalytic domain"/>
    <property type="match status" value="1"/>
</dbReference>
<keyword evidence="4" id="KW-1185">Reference proteome</keyword>
<dbReference type="RefSeq" id="WP_168874523.1">
    <property type="nucleotide sequence ID" value="NZ_JABAIA010000004.1"/>
</dbReference>
<dbReference type="AlphaFoldDB" id="A0A847S0R1"/>
<dbReference type="InterPro" id="IPR014782">
    <property type="entry name" value="Peptidase_M1_dom"/>
</dbReference>
<reference evidence="3 4" key="1">
    <citation type="submission" date="2020-04" db="EMBL/GenBank/DDBJ databases">
        <authorList>
            <person name="Yin C."/>
        </authorList>
    </citation>
    <scope>NUCLEOTIDE SEQUENCE [LARGE SCALE GENOMIC DNA]</scope>
    <source>
        <strain evidence="3 4">Ae27</strain>
    </source>
</reference>
<dbReference type="Proteomes" id="UP000570474">
    <property type="component" value="Unassembled WGS sequence"/>
</dbReference>
<organism evidence="3 4">
    <name type="scientific">Chitinophaga varians</name>
    <dbReference type="NCBI Taxonomy" id="2202339"/>
    <lineage>
        <taxon>Bacteria</taxon>
        <taxon>Pseudomonadati</taxon>
        <taxon>Bacteroidota</taxon>
        <taxon>Chitinophagia</taxon>
        <taxon>Chitinophagales</taxon>
        <taxon>Chitinophagaceae</taxon>
        <taxon>Chitinophaga</taxon>
    </lineage>
</organism>
<dbReference type="CDD" id="cd09604">
    <property type="entry name" value="M1_APN_like"/>
    <property type="match status" value="1"/>
</dbReference>
<dbReference type="EMBL" id="JABAIA010000004">
    <property type="protein sequence ID" value="NLR68556.1"/>
    <property type="molecule type" value="Genomic_DNA"/>
</dbReference>
<dbReference type="Gene3D" id="1.10.390.10">
    <property type="entry name" value="Neutral Protease Domain 2"/>
    <property type="match status" value="1"/>
</dbReference>